<protein>
    <submittedName>
        <fullName evidence="1">Uncharacterized protein</fullName>
    </submittedName>
</protein>
<reference evidence="1 2" key="1">
    <citation type="submission" date="2016-03" db="EMBL/GenBank/DDBJ databases">
        <authorList>
            <person name="Ploux O."/>
        </authorList>
    </citation>
    <scope>NUCLEOTIDE SEQUENCE [LARGE SCALE GENOMIC DNA]</scope>
    <source>
        <strain evidence="1 2">UAMH 11012</strain>
    </source>
</reference>
<dbReference type="AlphaFoldDB" id="A0A1L7XG38"/>
<gene>
    <name evidence="1" type="ORF">PAC_13910</name>
</gene>
<evidence type="ECO:0000313" key="2">
    <source>
        <dbReference type="Proteomes" id="UP000184330"/>
    </source>
</evidence>
<keyword evidence="2" id="KW-1185">Reference proteome</keyword>
<dbReference type="OrthoDB" id="3559616at2759"/>
<organism evidence="1 2">
    <name type="scientific">Phialocephala subalpina</name>
    <dbReference type="NCBI Taxonomy" id="576137"/>
    <lineage>
        <taxon>Eukaryota</taxon>
        <taxon>Fungi</taxon>
        <taxon>Dikarya</taxon>
        <taxon>Ascomycota</taxon>
        <taxon>Pezizomycotina</taxon>
        <taxon>Leotiomycetes</taxon>
        <taxon>Helotiales</taxon>
        <taxon>Mollisiaceae</taxon>
        <taxon>Phialocephala</taxon>
        <taxon>Phialocephala fortinii species complex</taxon>
    </lineage>
</organism>
<sequence>MNWFFGGEVREFLKHELSKTQAAAISHVGDDWYHDAEGIVDPSRPGRDPVPIGEIIQMIALLAKIESATFSVFMFLQEQGLVTMEGLKEPMTLINCAHDEIRLVINALDCFRFFNRMDKPKSYVWPEDFAFSGYMAVRIWLATVVVRGALTTDMHSLINLLSTFDGLGSLNREELRELWPATRKLQVGKSAGFIPALKPGRAQSFCFFLPLTTRQIGDIDEVCRSFDSHFVPLEKLFFNVFKLKVRDDLPNEELPAGYFLERAKRKQSKKMS</sequence>
<evidence type="ECO:0000313" key="1">
    <source>
        <dbReference type="EMBL" id="CZR64013.1"/>
    </source>
</evidence>
<dbReference type="EMBL" id="FJOG01000025">
    <property type="protein sequence ID" value="CZR64013.1"/>
    <property type="molecule type" value="Genomic_DNA"/>
</dbReference>
<accession>A0A1L7XG38</accession>
<dbReference type="Proteomes" id="UP000184330">
    <property type="component" value="Unassembled WGS sequence"/>
</dbReference>
<name>A0A1L7XG38_9HELO</name>
<proteinExistence type="predicted"/>